<feature type="domain" description="RNA polymerase sigma-70 region 2" evidence="1">
    <location>
        <begin position="78"/>
        <end position="122"/>
    </location>
</feature>
<dbReference type="SUPFAM" id="SSF88659">
    <property type="entry name" value="Sigma3 and sigma4 domains of RNA polymerase sigma factors"/>
    <property type="match status" value="1"/>
</dbReference>
<keyword evidence="3" id="KW-1185">Reference proteome</keyword>
<dbReference type="InterPro" id="IPR007627">
    <property type="entry name" value="RNA_pol_sigma70_r2"/>
</dbReference>
<evidence type="ECO:0000313" key="2">
    <source>
        <dbReference type="EMBL" id="QNP56966.1"/>
    </source>
</evidence>
<gene>
    <name evidence="2" type="ORF">H9L22_06465</name>
</gene>
<evidence type="ECO:0000259" key="1">
    <source>
        <dbReference type="Pfam" id="PF04542"/>
    </source>
</evidence>
<accession>A0A7H0H8V0</accession>
<organism evidence="2 3">
    <name type="scientific">Tessaracoccus defluvii</name>
    <dbReference type="NCBI Taxonomy" id="1285901"/>
    <lineage>
        <taxon>Bacteria</taxon>
        <taxon>Bacillati</taxon>
        <taxon>Actinomycetota</taxon>
        <taxon>Actinomycetes</taxon>
        <taxon>Propionibacteriales</taxon>
        <taxon>Propionibacteriaceae</taxon>
        <taxon>Tessaracoccus</taxon>
    </lineage>
</organism>
<protein>
    <submittedName>
        <fullName evidence="2">Sigma-70 family RNA polymerase sigma factor</fullName>
    </submittedName>
</protein>
<name>A0A7H0H8V0_9ACTN</name>
<dbReference type="InterPro" id="IPR013324">
    <property type="entry name" value="RNA_pol_sigma_r3/r4-like"/>
</dbReference>
<dbReference type="GO" id="GO:0003700">
    <property type="term" value="F:DNA-binding transcription factor activity"/>
    <property type="evidence" value="ECO:0007669"/>
    <property type="project" value="InterPro"/>
</dbReference>
<sequence>MDTALIRFPPRRLGDGDDLAAARAVEAGVYAAHLLEHSRAPDPRLEQVVRAGEEAALALWAIGLRIAWSRACAIATLRRLPADDLFQDACVALAEAIRRFDHARGVRFTTFAFQAIQHCLLSAGRHRPLSATPTRRDREAAAQLRAELERDAASSIRSAARRAGVNTGAAARGLTRIVDLTAVATADPAAARSFELAEEGTDFLELLAPEHRQVLELRHGLRGGGTRTLVQVAVALHISSSTAARWEAAAIAAARQILDADRTAAPP</sequence>
<proteinExistence type="predicted"/>
<dbReference type="NCBIfam" id="TIGR02937">
    <property type="entry name" value="sigma70-ECF"/>
    <property type="match status" value="1"/>
</dbReference>
<reference evidence="2 3" key="1">
    <citation type="submission" date="2020-08" db="EMBL/GenBank/DDBJ databases">
        <title>Genome sequence of Tessaracoccus defluvii JCM 17540T.</title>
        <authorList>
            <person name="Hyun D.-W."/>
            <person name="Bae J.-W."/>
        </authorList>
    </citation>
    <scope>NUCLEOTIDE SEQUENCE [LARGE SCALE GENOMIC DNA]</scope>
    <source>
        <strain evidence="2 3">JCM 17540</strain>
    </source>
</reference>
<dbReference type="SUPFAM" id="SSF88946">
    <property type="entry name" value="Sigma2 domain of RNA polymerase sigma factors"/>
    <property type="match status" value="1"/>
</dbReference>
<evidence type="ECO:0000313" key="3">
    <source>
        <dbReference type="Proteomes" id="UP000516117"/>
    </source>
</evidence>
<dbReference type="InterPro" id="IPR036388">
    <property type="entry name" value="WH-like_DNA-bd_sf"/>
</dbReference>
<dbReference type="Gene3D" id="1.10.10.10">
    <property type="entry name" value="Winged helix-like DNA-binding domain superfamily/Winged helix DNA-binding domain"/>
    <property type="match status" value="1"/>
</dbReference>
<dbReference type="PANTHER" id="PTHR30603:SF47">
    <property type="entry name" value="RNA POLYMERASE SIGMA FACTOR SIGD, CHLOROPLASTIC"/>
    <property type="match status" value="1"/>
</dbReference>
<dbReference type="AlphaFoldDB" id="A0A7H0H8V0"/>
<dbReference type="InterPro" id="IPR050239">
    <property type="entry name" value="Sigma-70_RNA_pol_init_factors"/>
</dbReference>
<dbReference type="Proteomes" id="UP000516117">
    <property type="component" value="Chromosome"/>
</dbReference>
<dbReference type="RefSeq" id="WP_187722065.1">
    <property type="nucleotide sequence ID" value="NZ_BAABBL010000003.1"/>
</dbReference>
<dbReference type="InterPro" id="IPR014284">
    <property type="entry name" value="RNA_pol_sigma-70_dom"/>
</dbReference>
<dbReference type="Pfam" id="PF04542">
    <property type="entry name" value="Sigma70_r2"/>
    <property type="match status" value="1"/>
</dbReference>
<dbReference type="KEGG" id="tdf:H9L22_06465"/>
<dbReference type="EMBL" id="CP060789">
    <property type="protein sequence ID" value="QNP56966.1"/>
    <property type="molecule type" value="Genomic_DNA"/>
</dbReference>
<dbReference type="PANTHER" id="PTHR30603">
    <property type="entry name" value="RNA POLYMERASE SIGMA FACTOR RPO"/>
    <property type="match status" value="1"/>
</dbReference>
<dbReference type="InterPro" id="IPR013325">
    <property type="entry name" value="RNA_pol_sigma_r2"/>
</dbReference>
<dbReference type="GO" id="GO:0006352">
    <property type="term" value="P:DNA-templated transcription initiation"/>
    <property type="evidence" value="ECO:0007669"/>
    <property type="project" value="InterPro"/>
</dbReference>
<dbReference type="Gene3D" id="1.20.120.1810">
    <property type="match status" value="1"/>
</dbReference>